<reference evidence="3" key="1">
    <citation type="submission" date="2016-08" db="EMBL/GenBank/DDBJ databases">
        <title>Complete genome sequence of the organohalide-respiring Epsilonproteobacterium Sulfurospirillum halorespirans.</title>
        <authorList>
            <person name="Goris T."/>
            <person name="Zimmermann J."/>
            <person name="Schenz B."/>
            <person name="Lemos M."/>
            <person name="Hackermueller J."/>
            <person name="Diekert G."/>
        </authorList>
    </citation>
    <scope>NUCLEOTIDE SEQUENCE [LARGE SCALE GENOMIC DNA]</scope>
    <source>
        <strain>DSM 13726</strain>
        <strain evidence="3">PCE-M2</strain>
    </source>
</reference>
<gene>
    <name evidence="2" type="ORF">SHALO_2407</name>
</gene>
<dbReference type="SUPFAM" id="SSF48452">
    <property type="entry name" value="TPR-like"/>
    <property type="match status" value="1"/>
</dbReference>
<dbReference type="InterPro" id="IPR011990">
    <property type="entry name" value="TPR-like_helical_dom_sf"/>
</dbReference>
<dbReference type="KEGG" id="shal:SHALO_2407"/>
<evidence type="ECO:0000313" key="3">
    <source>
        <dbReference type="Proteomes" id="UP000094609"/>
    </source>
</evidence>
<name>A0A1D7TMF9_9BACT</name>
<accession>A0A1D7TMF9</accession>
<dbReference type="EMBL" id="CP017111">
    <property type="protein sequence ID" value="AOO66167.1"/>
    <property type="molecule type" value="Genomic_DNA"/>
</dbReference>
<evidence type="ECO:0000256" key="1">
    <source>
        <dbReference type="SAM" id="Coils"/>
    </source>
</evidence>
<dbReference type="AlphaFoldDB" id="A0A1D7TMF9"/>
<sequence>MNAYITKGIEKFYTKNFQEAMLQFALALSVDPQSKEARIGAILCDMATQNEEQAMALFEYYILTKENGAEDCEEVMEEIINSVEEHSEKIAHLFKESDFEARINAENGIKYEDFMTLIEARGSFKEAFEDIMFSTKVIISKKEDFVDFLARLIENGFIEMSLNYLESAVTLFPNDEQLLSLIKKAQK</sequence>
<dbReference type="RefSeq" id="WP_025345756.1">
    <property type="nucleotide sequence ID" value="NZ_CP017111.1"/>
</dbReference>
<dbReference type="Gene3D" id="1.25.40.10">
    <property type="entry name" value="Tetratricopeptide repeat domain"/>
    <property type="match status" value="1"/>
</dbReference>
<protein>
    <submittedName>
        <fullName evidence="2">Uncharacterized protein</fullName>
    </submittedName>
</protein>
<feature type="coiled-coil region" evidence="1">
    <location>
        <begin position="69"/>
        <end position="96"/>
    </location>
</feature>
<keyword evidence="3" id="KW-1185">Reference proteome</keyword>
<keyword evidence="1" id="KW-0175">Coiled coil</keyword>
<dbReference type="Proteomes" id="UP000094609">
    <property type="component" value="Chromosome"/>
</dbReference>
<dbReference type="STRING" id="1193502.SHALO_2407"/>
<proteinExistence type="predicted"/>
<evidence type="ECO:0000313" key="2">
    <source>
        <dbReference type="EMBL" id="AOO66167.1"/>
    </source>
</evidence>
<organism evidence="2 3">
    <name type="scientific">Sulfurospirillum halorespirans DSM 13726</name>
    <dbReference type="NCBI Taxonomy" id="1193502"/>
    <lineage>
        <taxon>Bacteria</taxon>
        <taxon>Pseudomonadati</taxon>
        <taxon>Campylobacterota</taxon>
        <taxon>Epsilonproteobacteria</taxon>
        <taxon>Campylobacterales</taxon>
        <taxon>Sulfurospirillaceae</taxon>
        <taxon>Sulfurospirillum</taxon>
    </lineage>
</organism>
<dbReference type="PATRIC" id="fig|1193502.14.peg.2439"/>